<evidence type="ECO:0000256" key="1">
    <source>
        <dbReference type="SAM" id="Coils"/>
    </source>
</evidence>
<evidence type="ECO:0000313" key="5">
    <source>
        <dbReference type="EMBL" id="CAD6228839.1"/>
    </source>
</evidence>
<dbReference type="Pfam" id="PF05699">
    <property type="entry name" value="Dimer_Tnp_hAT"/>
    <property type="match status" value="1"/>
</dbReference>
<feature type="compositionally biased region" description="Low complexity" evidence="2">
    <location>
        <begin position="1"/>
        <end position="10"/>
    </location>
</feature>
<feature type="region of interest" description="Disordered" evidence="2">
    <location>
        <begin position="1"/>
        <end position="83"/>
    </location>
</feature>
<protein>
    <recommendedName>
        <fullName evidence="7">HAT transposon superfamily protein</fullName>
    </recommendedName>
</protein>
<sequence length="883" mass="99538">MAPRASARAQSSRRGKKPRAAALEKDKGEKGRESRTRLDLDLRREAGPASEPPPRLARPAGDAAPRRSPSSSTSSSPRVVLLPAGKQVPPTALLAWKQIPPASLLPAWQDPPATLLPAGLLPPRRARPRGSCSSSPVSSSSSPEAPPRRSPPKMTGTEGQSETASGTEGATVLRRNSDDVGWEYGVLVDPNNKDKVKCILCDKQMFGGVYRLKQHIAQEGKNAKKCQGTKTTKEKLLEAQEKCKKALDEAKRKREEKTVRELELREEVHVSRVGGSEEVTCVGSSEPHKLGPMDKWTKAIDPTATKSESLTQQKLNKELWKERLHEVHKYIARWAYNHAIPFNACDNDEFKQMCEAIGQFGPGIEPPTMFDLRGRLLEEEYARTKSLLQEREAEKLKNGCSIMTDAWSDKKRRSIMNVCINCANGTSFISSKEMSDVSHTSEVIFELVDKAIEDIGPNDVVQVVTDNASNNMGAKKLLYEKRPQIFWTSCATHTINLMLQGIGNMPRFKKVIDQAKAFTIFVYGHTRTLECMRYFTEGKEIVRPGVTRRGKMPQQLILNPNFWKDVKLTLAVFEPLFKVLRLVDGDVKPSMGFVYGELLKAKRQVNEALGNNESRFKDVIAIVDKKMAGRLDSPLHLTAYLLNPHYSYADPSIFDAPKMTEGFISCVETFYYHDEDMQEQAANIKLQKYQNREGPFSKKLARTFENFDYNPASWWQLYGTETPALQKMATKILSLTASSSGCERTWSGFDGVHTKKRNRLTTDRLNKLVYIQFNNRLINKRAKIKSKKITDVLLSSDTTEAQGFLQENGDDCALVVFRDEEDEEELMEGTGIPWSVLGDAMGAEEQLELRRSARVRELYEEEFESEEKEFDEDEDDYVMDEPY</sequence>
<feature type="region of interest" description="Disordered" evidence="2">
    <location>
        <begin position="862"/>
        <end position="883"/>
    </location>
</feature>
<dbReference type="PANTHER" id="PTHR32166:SF74">
    <property type="entry name" value="OS05G0256350 PROTEIN"/>
    <property type="match status" value="1"/>
</dbReference>
<dbReference type="GO" id="GO:0046983">
    <property type="term" value="F:protein dimerization activity"/>
    <property type="evidence" value="ECO:0007669"/>
    <property type="project" value="InterPro"/>
</dbReference>
<feature type="domain" description="HAT C-terminal dimerisation" evidence="4">
    <location>
        <begin position="708"/>
        <end position="774"/>
    </location>
</feature>
<gene>
    <name evidence="5" type="ORF">NCGR_LOCUS19484</name>
</gene>
<evidence type="ECO:0000313" key="6">
    <source>
        <dbReference type="Proteomes" id="UP000604825"/>
    </source>
</evidence>
<feature type="coiled-coil region" evidence="1">
    <location>
        <begin position="229"/>
        <end position="267"/>
    </location>
</feature>
<dbReference type="PANTHER" id="PTHR32166">
    <property type="entry name" value="OSJNBA0013A04.12 PROTEIN"/>
    <property type="match status" value="1"/>
</dbReference>
<evidence type="ECO:0000259" key="3">
    <source>
        <dbReference type="Pfam" id="PF04937"/>
    </source>
</evidence>
<dbReference type="InterPro" id="IPR007021">
    <property type="entry name" value="DUF659"/>
</dbReference>
<evidence type="ECO:0000259" key="4">
    <source>
        <dbReference type="Pfam" id="PF05699"/>
    </source>
</evidence>
<name>A0A811NRQ7_9POAL</name>
<feature type="compositionally biased region" description="Low complexity" evidence="2">
    <location>
        <begin position="57"/>
        <end position="78"/>
    </location>
</feature>
<dbReference type="InterPro" id="IPR008906">
    <property type="entry name" value="HATC_C_dom"/>
</dbReference>
<feature type="compositionally biased region" description="Polar residues" evidence="2">
    <location>
        <begin position="157"/>
        <end position="168"/>
    </location>
</feature>
<comment type="caution">
    <text evidence="5">The sequence shown here is derived from an EMBL/GenBank/DDBJ whole genome shotgun (WGS) entry which is preliminary data.</text>
</comment>
<feature type="domain" description="DUF659" evidence="3">
    <location>
        <begin position="367"/>
        <end position="517"/>
    </location>
</feature>
<reference evidence="5" key="1">
    <citation type="submission" date="2020-10" db="EMBL/GenBank/DDBJ databases">
        <authorList>
            <person name="Han B."/>
            <person name="Lu T."/>
            <person name="Zhao Q."/>
            <person name="Huang X."/>
            <person name="Zhao Y."/>
        </authorList>
    </citation>
    <scope>NUCLEOTIDE SEQUENCE</scope>
</reference>
<accession>A0A811NRQ7</accession>
<dbReference type="InterPro" id="IPR012337">
    <property type="entry name" value="RNaseH-like_sf"/>
</dbReference>
<dbReference type="OrthoDB" id="641895at2759"/>
<dbReference type="SUPFAM" id="SSF53098">
    <property type="entry name" value="Ribonuclease H-like"/>
    <property type="match status" value="1"/>
</dbReference>
<keyword evidence="6" id="KW-1185">Reference proteome</keyword>
<dbReference type="EMBL" id="CAJGYO010000005">
    <property type="protein sequence ID" value="CAD6228839.1"/>
    <property type="molecule type" value="Genomic_DNA"/>
</dbReference>
<keyword evidence="1" id="KW-0175">Coiled coil</keyword>
<feature type="region of interest" description="Disordered" evidence="2">
    <location>
        <begin position="116"/>
        <end position="174"/>
    </location>
</feature>
<dbReference type="AlphaFoldDB" id="A0A811NRQ7"/>
<dbReference type="Proteomes" id="UP000604825">
    <property type="component" value="Unassembled WGS sequence"/>
</dbReference>
<proteinExistence type="predicted"/>
<feature type="compositionally biased region" description="Low complexity" evidence="2">
    <location>
        <begin position="116"/>
        <end position="143"/>
    </location>
</feature>
<organism evidence="5 6">
    <name type="scientific">Miscanthus lutarioriparius</name>
    <dbReference type="NCBI Taxonomy" id="422564"/>
    <lineage>
        <taxon>Eukaryota</taxon>
        <taxon>Viridiplantae</taxon>
        <taxon>Streptophyta</taxon>
        <taxon>Embryophyta</taxon>
        <taxon>Tracheophyta</taxon>
        <taxon>Spermatophyta</taxon>
        <taxon>Magnoliopsida</taxon>
        <taxon>Liliopsida</taxon>
        <taxon>Poales</taxon>
        <taxon>Poaceae</taxon>
        <taxon>PACMAD clade</taxon>
        <taxon>Panicoideae</taxon>
        <taxon>Andropogonodae</taxon>
        <taxon>Andropogoneae</taxon>
        <taxon>Saccharinae</taxon>
        <taxon>Miscanthus</taxon>
    </lineage>
</organism>
<feature type="compositionally biased region" description="Basic and acidic residues" evidence="2">
    <location>
        <begin position="22"/>
        <end position="46"/>
    </location>
</feature>
<evidence type="ECO:0008006" key="7">
    <source>
        <dbReference type="Google" id="ProtNLM"/>
    </source>
</evidence>
<dbReference type="Pfam" id="PF04937">
    <property type="entry name" value="DUF659"/>
    <property type="match status" value="1"/>
</dbReference>
<evidence type="ECO:0000256" key="2">
    <source>
        <dbReference type="SAM" id="MobiDB-lite"/>
    </source>
</evidence>